<keyword evidence="3" id="KW-1185">Reference proteome</keyword>
<feature type="region of interest" description="Disordered" evidence="1">
    <location>
        <begin position="1"/>
        <end position="22"/>
    </location>
</feature>
<evidence type="ECO:0000313" key="2">
    <source>
        <dbReference type="EMBL" id="KIZ04714.1"/>
    </source>
</evidence>
<feature type="region of interest" description="Disordered" evidence="1">
    <location>
        <begin position="40"/>
        <end position="68"/>
    </location>
</feature>
<reference evidence="2 3" key="1">
    <citation type="journal article" date="2013" name="BMC Genomics">
        <title>Reconstruction of the lipid metabolism for the microalga Monoraphidium neglectum from its genome sequence reveals characteristics suitable for biofuel production.</title>
        <authorList>
            <person name="Bogen C."/>
            <person name="Al-Dilaimi A."/>
            <person name="Albersmeier A."/>
            <person name="Wichmann J."/>
            <person name="Grundmann M."/>
            <person name="Rupp O."/>
            <person name="Lauersen K.J."/>
            <person name="Blifernez-Klassen O."/>
            <person name="Kalinowski J."/>
            <person name="Goesmann A."/>
            <person name="Mussgnug J.H."/>
            <person name="Kruse O."/>
        </authorList>
    </citation>
    <scope>NUCLEOTIDE SEQUENCE [LARGE SCALE GENOMIC DNA]</scope>
    <source>
        <strain evidence="2 3">SAG 48.87</strain>
    </source>
</reference>
<feature type="region of interest" description="Disordered" evidence="1">
    <location>
        <begin position="91"/>
        <end position="124"/>
    </location>
</feature>
<feature type="compositionally biased region" description="Basic residues" evidence="1">
    <location>
        <begin position="92"/>
        <end position="106"/>
    </location>
</feature>
<protein>
    <submittedName>
        <fullName evidence="2">Uncharacterized protein</fullName>
    </submittedName>
</protein>
<dbReference type="KEGG" id="mng:MNEG_3246"/>
<name>A0A0D2LDF0_9CHLO</name>
<dbReference type="EMBL" id="KK100618">
    <property type="protein sequence ID" value="KIZ04714.1"/>
    <property type="molecule type" value="Genomic_DNA"/>
</dbReference>
<accession>A0A0D2LDF0</accession>
<gene>
    <name evidence="2" type="ORF">MNEG_3246</name>
</gene>
<evidence type="ECO:0000256" key="1">
    <source>
        <dbReference type="SAM" id="MobiDB-lite"/>
    </source>
</evidence>
<sequence>MLALTDGGDAAPRTRPPVGDPREALANKRHRLNEVAWGVSGGTQPLVQGGVQMGDKERGGERAAGSQPAPHLLDVLAAAGAALGLELEPTGARKRQQALRTVRRQRTLSPCERRSGSSGDGGAEESQTLRAAALSFLPAAAAHGLLLLPDLVALATLHEPAVVAVARELRLMLIGPGFGGAVGGVVPPADPSARVATGTEAGDFGEAAVLQALQSQLRTDRAAEAAAAELLPATCCGLVAAGLRGAGAAGAEAPLQAAVGAELLGPGARHAACCAAAAALAAHAPLRTLLLSDAAALYQGMWAPQPMAGMAAVLDGAPASPARPWALPHRLVLQSLAAGALHVMAPAGCLVLEPAAAQGQGRGAQKGVLHDPHALSWRMLRAAVPAEPPEGSPLRSPDAPAALGLLAACRMARPGWLDAAWAAASLQLDEAQLSEALRRDGQHAKQALVMMRPGAGGSSRDRALCGALLACLWSAASGAAAPTRDATSAALCLAELASAAGRGAGDMLLQRIQGLLKVRRGGDPA</sequence>
<dbReference type="GeneID" id="25736124"/>
<proteinExistence type="predicted"/>
<dbReference type="AlphaFoldDB" id="A0A0D2LDF0"/>
<organism evidence="2 3">
    <name type="scientific">Monoraphidium neglectum</name>
    <dbReference type="NCBI Taxonomy" id="145388"/>
    <lineage>
        <taxon>Eukaryota</taxon>
        <taxon>Viridiplantae</taxon>
        <taxon>Chlorophyta</taxon>
        <taxon>core chlorophytes</taxon>
        <taxon>Chlorophyceae</taxon>
        <taxon>CS clade</taxon>
        <taxon>Sphaeropleales</taxon>
        <taxon>Selenastraceae</taxon>
        <taxon>Monoraphidium</taxon>
    </lineage>
</organism>
<dbReference type="Proteomes" id="UP000054498">
    <property type="component" value="Unassembled WGS sequence"/>
</dbReference>
<evidence type="ECO:0000313" key="3">
    <source>
        <dbReference type="Proteomes" id="UP000054498"/>
    </source>
</evidence>
<dbReference type="RefSeq" id="XP_013903733.1">
    <property type="nucleotide sequence ID" value="XM_014048279.1"/>
</dbReference>